<evidence type="ECO:0000313" key="2">
    <source>
        <dbReference type="EMBL" id="CAK9145733.1"/>
    </source>
</evidence>
<dbReference type="Proteomes" id="UP001642360">
    <property type="component" value="Unassembled WGS sequence"/>
</dbReference>
<dbReference type="EMBL" id="CAUOFW020001502">
    <property type="protein sequence ID" value="CAK9145733.1"/>
    <property type="molecule type" value="Genomic_DNA"/>
</dbReference>
<comment type="caution">
    <text evidence="2">The sequence shown here is derived from an EMBL/GenBank/DDBJ whole genome shotgun (WGS) entry which is preliminary data.</text>
</comment>
<feature type="compositionally biased region" description="Polar residues" evidence="1">
    <location>
        <begin position="1"/>
        <end position="11"/>
    </location>
</feature>
<protein>
    <submittedName>
        <fullName evidence="2">Uncharacterized protein</fullName>
    </submittedName>
</protein>
<organism evidence="2 3">
    <name type="scientific">Ilex paraguariensis</name>
    <name type="common">yerba mate</name>
    <dbReference type="NCBI Taxonomy" id="185542"/>
    <lineage>
        <taxon>Eukaryota</taxon>
        <taxon>Viridiplantae</taxon>
        <taxon>Streptophyta</taxon>
        <taxon>Embryophyta</taxon>
        <taxon>Tracheophyta</taxon>
        <taxon>Spermatophyta</taxon>
        <taxon>Magnoliopsida</taxon>
        <taxon>eudicotyledons</taxon>
        <taxon>Gunneridae</taxon>
        <taxon>Pentapetalae</taxon>
        <taxon>asterids</taxon>
        <taxon>campanulids</taxon>
        <taxon>Aquifoliales</taxon>
        <taxon>Aquifoliaceae</taxon>
        <taxon>Ilex</taxon>
    </lineage>
</organism>
<proteinExistence type="predicted"/>
<gene>
    <name evidence="2" type="ORF">ILEXP_LOCUS13549</name>
</gene>
<reference evidence="2 3" key="1">
    <citation type="submission" date="2024-02" db="EMBL/GenBank/DDBJ databases">
        <authorList>
            <person name="Vignale AGUSTIN F."/>
            <person name="Sosa J E."/>
            <person name="Modenutti C."/>
        </authorList>
    </citation>
    <scope>NUCLEOTIDE SEQUENCE [LARGE SCALE GENOMIC DNA]</scope>
</reference>
<accession>A0ABC8RLZ2</accession>
<feature type="compositionally biased region" description="Gly residues" evidence="1">
    <location>
        <begin position="22"/>
        <end position="36"/>
    </location>
</feature>
<keyword evidence="3" id="KW-1185">Reference proteome</keyword>
<evidence type="ECO:0000256" key="1">
    <source>
        <dbReference type="SAM" id="MobiDB-lite"/>
    </source>
</evidence>
<evidence type="ECO:0000313" key="3">
    <source>
        <dbReference type="Proteomes" id="UP001642360"/>
    </source>
</evidence>
<sequence>MGDAMNNTTGASDAGERDLSGSTGGEDLGIDNGGLGSTDTGTSGLGIVGIGAGIGELGSARQLSGVSGEQRVDVFQGYDDGHFTSFTAR</sequence>
<feature type="region of interest" description="Disordered" evidence="1">
    <location>
        <begin position="1"/>
        <end position="36"/>
    </location>
</feature>
<name>A0ABC8RLZ2_9AQUA</name>
<dbReference type="AlphaFoldDB" id="A0ABC8RLZ2"/>